<evidence type="ECO:0000313" key="2">
    <source>
        <dbReference type="Proteomes" id="UP000008024"/>
    </source>
</evidence>
<dbReference type="Proteomes" id="UP000008024">
    <property type="component" value="Segment"/>
</dbReference>
<evidence type="ECO:0000313" key="1">
    <source>
        <dbReference type="EMBL" id="AFB84016.1"/>
    </source>
</evidence>
<reference evidence="1 2" key="1">
    <citation type="journal article" date="2012" name="J. Virol.">
        <title>Complete Genome Sequence of the Enterobacter cancerogenus Bacteriophage Enc34.</title>
        <authorList>
            <person name="Kazaks A."/>
            <person name="Dislers A."/>
            <person name="Lipowsky G."/>
            <person name="Nikolajeva V."/>
            <person name="Tars K."/>
        </authorList>
    </citation>
    <scope>NUCLEOTIDE SEQUENCE [LARGE SCALE GENOMIC DNA]</scope>
</reference>
<dbReference type="GeneID" id="14013997"/>
<organism evidence="1 2">
    <name type="scientific">Hafnia phage Enc34</name>
    <dbReference type="NCBI Taxonomy" id="1150990"/>
    <lineage>
        <taxon>Viruses</taxon>
        <taxon>Duplodnaviria</taxon>
        <taxon>Heunggongvirae</taxon>
        <taxon>Uroviricota</taxon>
        <taxon>Caudoviricetes</taxon>
        <taxon>Casjensviridae</taxon>
        <taxon>Enchivirus</taxon>
        <taxon>Enchivirus Enc34</taxon>
    </lineage>
</organism>
<keyword evidence="2" id="KW-1185">Reference proteome</keyword>
<dbReference type="EMBL" id="JQ340774">
    <property type="protein sequence ID" value="AFB84016.1"/>
    <property type="molecule type" value="Genomic_DNA"/>
</dbReference>
<sequence>MRLPMWARSSDQLRVKYLMSLAALEVSQEGRLSDLAEAAGIKYPTLLWNVQNNVSATVAEAICKVAPGVGIKPHWLTNPAWMKVNEQTGEVSE</sequence>
<dbReference type="KEGG" id="vg:14013997"/>
<dbReference type="RefSeq" id="YP_007007001.1">
    <property type="nucleotide sequence ID" value="NC_019524.2"/>
</dbReference>
<name>H6WYF8_9CAUD</name>
<dbReference type="OrthoDB" id="19301at10239"/>
<protein>
    <submittedName>
        <fullName evidence="1">Transcriptional regulator</fullName>
    </submittedName>
</protein>
<proteinExistence type="predicted"/>
<accession>H6WYF8</accession>